<protein>
    <submittedName>
        <fullName evidence="2">Uncharacterized protein</fullName>
    </submittedName>
</protein>
<dbReference type="EMBL" id="MU864686">
    <property type="protein sequence ID" value="KAK4182303.1"/>
    <property type="molecule type" value="Genomic_DNA"/>
</dbReference>
<proteinExistence type="predicted"/>
<reference evidence="2" key="2">
    <citation type="submission" date="2023-05" db="EMBL/GenBank/DDBJ databases">
        <authorList>
            <consortium name="Lawrence Berkeley National Laboratory"/>
            <person name="Steindorff A."/>
            <person name="Hensen N."/>
            <person name="Bonometti L."/>
            <person name="Westerberg I."/>
            <person name="Brannstrom I.O."/>
            <person name="Guillou S."/>
            <person name="Cros-Aarteil S."/>
            <person name="Calhoun S."/>
            <person name="Haridas S."/>
            <person name="Kuo A."/>
            <person name="Mondo S."/>
            <person name="Pangilinan J."/>
            <person name="Riley R."/>
            <person name="Labutti K."/>
            <person name="Andreopoulos B."/>
            <person name="Lipzen A."/>
            <person name="Chen C."/>
            <person name="Yanf M."/>
            <person name="Daum C."/>
            <person name="Ng V."/>
            <person name="Clum A."/>
            <person name="Ohm R."/>
            <person name="Martin F."/>
            <person name="Silar P."/>
            <person name="Natvig D."/>
            <person name="Lalanne C."/>
            <person name="Gautier V."/>
            <person name="Ament-Velasquez S.L."/>
            <person name="Kruys A."/>
            <person name="Hutchinson M.I."/>
            <person name="Powell A.J."/>
            <person name="Barry K."/>
            <person name="Miller A.N."/>
            <person name="Grigoriev I.V."/>
            <person name="Debuchy R."/>
            <person name="Gladieux P."/>
            <person name="Thoren M.H."/>
            <person name="Johannesson H."/>
        </authorList>
    </citation>
    <scope>NUCLEOTIDE SEQUENCE</scope>
    <source>
        <strain evidence="2">PSN309</strain>
    </source>
</reference>
<evidence type="ECO:0000313" key="3">
    <source>
        <dbReference type="Proteomes" id="UP001302126"/>
    </source>
</evidence>
<reference evidence="2" key="1">
    <citation type="journal article" date="2023" name="Mol. Phylogenet. Evol.">
        <title>Genome-scale phylogeny and comparative genomics of the fungal order Sordariales.</title>
        <authorList>
            <person name="Hensen N."/>
            <person name="Bonometti L."/>
            <person name="Westerberg I."/>
            <person name="Brannstrom I.O."/>
            <person name="Guillou S."/>
            <person name="Cros-Aarteil S."/>
            <person name="Calhoun S."/>
            <person name="Haridas S."/>
            <person name="Kuo A."/>
            <person name="Mondo S."/>
            <person name="Pangilinan J."/>
            <person name="Riley R."/>
            <person name="LaButti K."/>
            <person name="Andreopoulos B."/>
            <person name="Lipzen A."/>
            <person name="Chen C."/>
            <person name="Yan M."/>
            <person name="Daum C."/>
            <person name="Ng V."/>
            <person name="Clum A."/>
            <person name="Steindorff A."/>
            <person name="Ohm R.A."/>
            <person name="Martin F."/>
            <person name="Silar P."/>
            <person name="Natvig D.O."/>
            <person name="Lalanne C."/>
            <person name="Gautier V."/>
            <person name="Ament-Velasquez S.L."/>
            <person name="Kruys A."/>
            <person name="Hutchinson M.I."/>
            <person name="Powell A.J."/>
            <person name="Barry K."/>
            <person name="Miller A.N."/>
            <person name="Grigoriev I.V."/>
            <person name="Debuchy R."/>
            <person name="Gladieux P."/>
            <person name="Hiltunen Thoren M."/>
            <person name="Johannesson H."/>
        </authorList>
    </citation>
    <scope>NUCLEOTIDE SEQUENCE</scope>
    <source>
        <strain evidence="2">PSN309</strain>
    </source>
</reference>
<organism evidence="2 3">
    <name type="scientific">Podospora australis</name>
    <dbReference type="NCBI Taxonomy" id="1536484"/>
    <lineage>
        <taxon>Eukaryota</taxon>
        <taxon>Fungi</taxon>
        <taxon>Dikarya</taxon>
        <taxon>Ascomycota</taxon>
        <taxon>Pezizomycotina</taxon>
        <taxon>Sordariomycetes</taxon>
        <taxon>Sordariomycetidae</taxon>
        <taxon>Sordariales</taxon>
        <taxon>Podosporaceae</taxon>
        <taxon>Podospora</taxon>
    </lineage>
</organism>
<dbReference type="Proteomes" id="UP001302126">
    <property type="component" value="Unassembled WGS sequence"/>
</dbReference>
<evidence type="ECO:0000313" key="2">
    <source>
        <dbReference type="EMBL" id="KAK4182303.1"/>
    </source>
</evidence>
<name>A0AAN7ACN0_9PEZI</name>
<dbReference type="AlphaFoldDB" id="A0AAN7ACN0"/>
<accession>A0AAN7ACN0</accession>
<evidence type="ECO:0000256" key="1">
    <source>
        <dbReference type="SAM" id="MobiDB-lite"/>
    </source>
</evidence>
<gene>
    <name evidence="2" type="ORF">QBC35DRAFT_548396</name>
</gene>
<feature type="region of interest" description="Disordered" evidence="1">
    <location>
        <begin position="558"/>
        <end position="622"/>
    </location>
</feature>
<keyword evidence="3" id="KW-1185">Reference proteome</keyword>
<comment type="caution">
    <text evidence="2">The sequence shown here is derived from an EMBL/GenBank/DDBJ whole genome shotgun (WGS) entry which is preliminary data.</text>
</comment>
<feature type="compositionally biased region" description="Polar residues" evidence="1">
    <location>
        <begin position="576"/>
        <end position="585"/>
    </location>
</feature>
<sequence>MEVAVTGTVYSIAEPILVEGYQIPRRDEENTGMEVPLNIMAQLVNTQKISIFSGKILIKGYSTILVPTQQKGDCIFWHVVSNDDLHSEDNYISYSDPRVAHLLQWYPSNLTISDLEISRHILGWCGEVKNLTGTRDANYKINWSGLRKPPPGCAFEKVTLVGGMFVTGGISCVLGKKDKAVHIRGHNDYIMRLKWISKKFVVLYDAPDRRASMVDGVSALLHLVKSSLHHDKNDAFKDLSLYDDAQLQEPSEPGKGGKGTAIFILTNEQNTKLPLYKKPSTSKEALSVDEVGSQSGRIMKTQMNYTLGERVENICDIREQMIAHQADVSTQDGVGFKIGKTVRKQLEGFDFMDVATDEDPIWPRATTLRATGLGWVDFTRAIHAITLFGSGFGDLFRPNSPHQGSCATCQLNIEVPKGKDYLAVCIPELADILQRRGTRNTGPWRLVDEIHWHAPDKTFEPCNCHYLNIKSSFFNSRNHTTLHDRVQVLIPSSFPSLLGWNLKGPTGLDEHPRGALLFGHSRRFPLRWFDFSGPVEGDPAQDEIHELEASLEDSGIGSSFDSITGSGSQGGAESGLGQSPGSSSVAAALGDVSCDAGRTRRWPRRNEPVNNPIKKGGHRETL</sequence>